<organism evidence="2 3">
    <name type="scientific">Vibrio atlanticus</name>
    <dbReference type="NCBI Taxonomy" id="693153"/>
    <lineage>
        <taxon>Bacteria</taxon>
        <taxon>Pseudomonadati</taxon>
        <taxon>Pseudomonadota</taxon>
        <taxon>Gammaproteobacteria</taxon>
        <taxon>Vibrionales</taxon>
        <taxon>Vibrionaceae</taxon>
        <taxon>Vibrio</taxon>
    </lineage>
</organism>
<name>A0A1C3J1B9_9VIBR</name>
<evidence type="ECO:0000313" key="2">
    <source>
        <dbReference type="EMBL" id="SBS67470.1"/>
    </source>
</evidence>
<evidence type="ECO:0000259" key="1">
    <source>
        <dbReference type="Pfam" id="PF11557"/>
    </source>
</evidence>
<dbReference type="EMBL" id="FLQP01000061">
    <property type="protein sequence ID" value="SBS67470.1"/>
    <property type="molecule type" value="Genomic_DNA"/>
</dbReference>
<evidence type="ECO:0000313" key="3">
    <source>
        <dbReference type="Proteomes" id="UP000092876"/>
    </source>
</evidence>
<dbReference type="AlphaFoldDB" id="A0A1C3J1B9"/>
<accession>A0A1C3J1B9</accession>
<reference evidence="3" key="1">
    <citation type="submission" date="2016-06" db="EMBL/GenBank/DDBJ databases">
        <authorList>
            <person name="Rodrigo-Torres Lidia"/>
            <person name="Arahal R.David."/>
        </authorList>
    </citation>
    <scope>NUCLEOTIDE SEQUENCE [LARGE SCALE GENOMIC DNA]</scope>
    <source>
        <strain evidence="3">CECT 7223</strain>
    </source>
</reference>
<proteinExistence type="predicted"/>
<dbReference type="Pfam" id="PF11557">
    <property type="entry name" value="Omp_AT"/>
    <property type="match status" value="1"/>
</dbReference>
<sequence>MIKEMQHSKSFVMTNSNKGLVLTLFVSVSPTAVNASSLSELVRKDIEQTFATSVLLNDTDVFTFGINNFDPNKVFSLDNEDIGSNDSVSRRQNIASLSLPYTFEVPSYIEDNHQEVTLRLSALRIEKDVQYASSTISDFQKESVVSGYVEYANVSQLNEYWSFSSAIGNHISYYRNDFEYRSSLLAPIQGQLDGLYLNTDAWAYIIEPKIKLMFEDKNDWGKYKLSTSWHYFNGIGWGEANNGSIGHPEGWYIANEAKIFYDLVRWDKNITSMYSSIRRIDIGGDTVASMGTTAYYEGSVGWLLNPNLFNDWVDNVGIGFTINYGSSLKGGSLVIFFNQD</sequence>
<gene>
    <name evidence="2" type="ORF">VAT7223_03739</name>
</gene>
<feature type="domain" description="Solitary outer membrane autotransporter-like beta-barrel" evidence="1">
    <location>
        <begin position="20"/>
        <end position="339"/>
    </location>
</feature>
<dbReference type="Proteomes" id="UP000092876">
    <property type="component" value="Unassembled WGS sequence"/>
</dbReference>
<dbReference type="InterPro" id="IPR021621">
    <property type="entry name" value="Omp_AT"/>
</dbReference>
<protein>
    <recommendedName>
        <fullName evidence="1">Solitary outer membrane autotransporter-like beta-barrel domain-containing protein</fullName>
    </recommendedName>
</protein>